<dbReference type="Proteomes" id="UP000276215">
    <property type="component" value="Unassembled WGS sequence"/>
</dbReference>
<sequence length="73" mass="8145">MMLTLYLFISTVKAFSFLFCSSQKGTIQKVSTGFPCGLGFLLRPTLRVLGPFHPGLRSWLTKMLECAEPSVFP</sequence>
<evidence type="ECO:0000313" key="2">
    <source>
        <dbReference type="Proteomes" id="UP000276215"/>
    </source>
</evidence>
<dbReference type="EMBL" id="ML120489">
    <property type="protein sequence ID" value="RPA91738.1"/>
    <property type="molecule type" value="Genomic_DNA"/>
</dbReference>
<gene>
    <name evidence="1" type="ORF">L873DRAFT_271672</name>
</gene>
<name>A0A3N4J3Q8_9PEZI</name>
<proteinExistence type="predicted"/>
<protein>
    <submittedName>
        <fullName evidence="1">Uncharacterized protein</fullName>
    </submittedName>
</protein>
<organism evidence="1 2">
    <name type="scientific">Choiromyces venosus 120613-1</name>
    <dbReference type="NCBI Taxonomy" id="1336337"/>
    <lineage>
        <taxon>Eukaryota</taxon>
        <taxon>Fungi</taxon>
        <taxon>Dikarya</taxon>
        <taxon>Ascomycota</taxon>
        <taxon>Pezizomycotina</taxon>
        <taxon>Pezizomycetes</taxon>
        <taxon>Pezizales</taxon>
        <taxon>Tuberaceae</taxon>
        <taxon>Choiromyces</taxon>
    </lineage>
</organism>
<reference evidence="1 2" key="1">
    <citation type="journal article" date="2018" name="Nat. Ecol. Evol.">
        <title>Pezizomycetes genomes reveal the molecular basis of ectomycorrhizal truffle lifestyle.</title>
        <authorList>
            <person name="Murat C."/>
            <person name="Payen T."/>
            <person name="Noel B."/>
            <person name="Kuo A."/>
            <person name="Morin E."/>
            <person name="Chen J."/>
            <person name="Kohler A."/>
            <person name="Krizsan K."/>
            <person name="Balestrini R."/>
            <person name="Da Silva C."/>
            <person name="Montanini B."/>
            <person name="Hainaut M."/>
            <person name="Levati E."/>
            <person name="Barry K.W."/>
            <person name="Belfiori B."/>
            <person name="Cichocki N."/>
            <person name="Clum A."/>
            <person name="Dockter R.B."/>
            <person name="Fauchery L."/>
            <person name="Guy J."/>
            <person name="Iotti M."/>
            <person name="Le Tacon F."/>
            <person name="Lindquist E.A."/>
            <person name="Lipzen A."/>
            <person name="Malagnac F."/>
            <person name="Mello A."/>
            <person name="Molinier V."/>
            <person name="Miyauchi S."/>
            <person name="Poulain J."/>
            <person name="Riccioni C."/>
            <person name="Rubini A."/>
            <person name="Sitrit Y."/>
            <person name="Splivallo R."/>
            <person name="Traeger S."/>
            <person name="Wang M."/>
            <person name="Zifcakova L."/>
            <person name="Wipf D."/>
            <person name="Zambonelli A."/>
            <person name="Paolocci F."/>
            <person name="Nowrousian M."/>
            <person name="Ottonello S."/>
            <person name="Baldrian P."/>
            <person name="Spatafora J.W."/>
            <person name="Henrissat B."/>
            <person name="Nagy L.G."/>
            <person name="Aury J.M."/>
            <person name="Wincker P."/>
            <person name="Grigoriev I.V."/>
            <person name="Bonfante P."/>
            <person name="Martin F.M."/>
        </authorList>
    </citation>
    <scope>NUCLEOTIDE SEQUENCE [LARGE SCALE GENOMIC DNA]</scope>
    <source>
        <strain evidence="1 2">120613-1</strain>
    </source>
</reference>
<accession>A0A3N4J3Q8</accession>
<keyword evidence="2" id="KW-1185">Reference proteome</keyword>
<dbReference type="AlphaFoldDB" id="A0A3N4J3Q8"/>
<evidence type="ECO:0000313" key="1">
    <source>
        <dbReference type="EMBL" id="RPA91738.1"/>
    </source>
</evidence>